<keyword evidence="1" id="KW-0812">Transmembrane</keyword>
<sequence>MFIQEIGNLVASSMHFASFVQLVAFLPAVAALMLATAMSDRVA</sequence>
<keyword evidence="1" id="KW-0472">Membrane</keyword>
<proteinExistence type="predicted"/>
<protein>
    <submittedName>
        <fullName evidence="2">Uncharacterized protein</fullName>
    </submittedName>
</protein>
<gene>
    <name evidence="2" type="ORF">AAC691_13950</name>
</gene>
<feature type="transmembrane region" description="Helical" evidence="1">
    <location>
        <begin position="16"/>
        <end position="37"/>
    </location>
</feature>
<evidence type="ECO:0000313" key="2">
    <source>
        <dbReference type="EMBL" id="XAE41399.1"/>
    </source>
</evidence>
<dbReference type="Proteomes" id="UP001449795">
    <property type="component" value="Chromosome"/>
</dbReference>
<keyword evidence="1" id="KW-1133">Transmembrane helix</keyword>
<accession>A0ABZ3D0X8</accession>
<keyword evidence="3" id="KW-1185">Reference proteome</keyword>
<name>A0ABZ3D0X8_9PROT</name>
<evidence type="ECO:0000256" key="1">
    <source>
        <dbReference type="SAM" id="Phobius"/>
    </source>
</evidence>
<organism evidence="2 3">
    <name type="scientific">Nguyenibacter vanlangensis</name>
    <dbReference type="NCBI Taxonomy" id="1216886"/>
    <lineage>
        <taxon>Bacteria</taxon>
        <taxon>Pseudomonadati</taxon>
        <taxon>Pseudomonadota</taxon>
        <taxon>Alphaproteobacteria</taxon>
        <taxon>Acetobacterales</taxon>
        <taxon>Acetobacteraceae</taxon>
        <taxon>Nguyenibacter</taxon>
    </lineage>
</organism>
<dbReference type="EMBL" id="CP152276">
    <property type="protein sequence ID" value="XAE41399.1"/>
    <property type="molecule type" value="Genomic_DNA"/>
</dbReference>
<evidence type="ECO:0000313" key="3">
    <source>
        <dbReference type="Proteomes" id="UP001449795"/>
    </source>
</evidence>
<reference evidence="2 3" key="1">
    <citation type="submission" date="2024-04" db="EMBL/GenBank/DDBJ databases">
        <title>Complete genome sequence of Nguyenibacter vanlangesis HBCM-1154, a strain capable of nitrogen fixation, IAA production, and phosphorus solubilization isolated from sugarcane soil.</title>
        <authorList>
            <person name="MY HANH P."/>
        </authorList>
    </citation>
    <scope>NUCLEOTIDE SEQUENCE [LARGE SCALE GENOMIC DNA]</scope>
    <source>
        <strain evidence="2 3">HBCM 1154</strain>
    </source>
</reference>
<dbReference type="RefSeq" id="WP_281362735.1">
    <property type="nucleotide sequence ID" value="NZ_CP152276.1"/>
</dbReference>